<feature type="compositionally biased region" description="Low complexity" evidence="1">
    <location>
        <begin position="170"/>
        <end position="189"/>
    </location>
</feature>
<feature type="transmembrane region" description="Helical" evidence="2">
    <location>
        <begin position="206"/>
        <end position="227"/>
    </location>
</feature>
<evidence type="ECO:0000256" key="2">
    <source>
        <dbReference type="SAM" id="Phobius"/>
    </source>
</evidence>
<name>A0A158IEP3_9BURK</name>
<feature type="region of interest" description="Disordered" evidence="1">
    <location>
        <begin position="169"/>
        <end position="198"/>
    </location>
</feature>
<feature type="compositionally biased region" description="Pro residues" evidence="1">
    <location>
        <begin position="352"/>
        <end position="366"/>
    </location>
</feature>
<feature type="transmembrane region" description="Helical" evidence="2">
    <location>
        <begin position="65"/>
        <end position="84"/>
    </location>
</feature>
<evidence type="ECO:0000313" key="3">
    <source>
        <dbReference type="EMBL" id="SAL55024.1"/>
    </source>
</evidence>
<feature type="compositionally biased region" description="Basic and acidic residues" evidence="1">
    <location>
        <begin position="315"/>
        <end position="324"/>
    </location>
</feature>
<keyword evidence="2" id="KW-1133">Transmembrane helix</keyword>
<feature type="compositionally biased region" description="Polar residues" evidence="1">
    <location>
        <begin position="7"/>
        <end position="16"/>
    </location>
</feature>
<feature type="region of interest" description="Disordered" evidence="1">
    <location>
        <begin position="315"/>
        <end position="376"/>
    </location>
</feature>
<gene>
    <name evidence="3" type="ORF">AWB69_05864</name>
</gene>
<evidence type="ECO:0000313" key="4">
    <source>
        <dbReference type="Proteomes" id="UP000054683"/>
    </source>
</evidence>
<accession>A0A158IEP3</accession>
<dbReference type="AlphaFoldDB" id="A0A158IEP3"/>
<dbReference type="EMBL" id="FCOK02000049">
    <property type="protein sequence ID" value="SAL55024.1"/>
    <property type="molecule type" value="Genomic_DNA"/>
</dbReference>
<feature type="region of interest" description="Disordered" evidence="1">
    <location>
        <begin position="413"/>
        <end position="456"/>
    </location>
</feature>
<dbReference type="Gene3D" id="1.25.40.10">
    <property type="entry name" value="Tetratricopeptide repeat domain"/>
    <property type="match status" value="1"/>
</dbReference>
<keyword evidence="2" id="KW-0472">Membrane</keyword>
<organism evidence="3 4">
    <name type="scientific">Caballeronia udeis</name>
    <dbReference type="NCBI Taxonomy" id="1232866"/>
    <lineage>
        <taxon>Bacteria</taxon>
        <taxon>Pseudomonadati</taxon>
        <taxon>Pseudomonadota</taxon>
        <taxon>Betaproteobacteria</taxon>
        <taxon>Burkholderiales</taxon>
        <taxon>Burkholderiaceae</taxon>
        <taxon>Caballeronia</taxon>
    </lineage>
</organism>
<feature type="compositionally biased region" description="Polar residues" evidence="1">
    <location>
        <begin position="447"/>
        <end position="456"/>
    </location>
</feature>
<dbReference type="InterPro" id="IPR011990">
    <property type="entry name" value="TPR-like_helical_dom_sf"/>
</dbReference>
<keyword evidence="2" id="KW-0812">Transmembrane</keyword>
<feature type="region of interest" description="Disordered" evidence="1">
    <location>
        <begin position="1"/>
        <end position="28"/>
    </location>
</feature>
<reference evidence="3 4" key="1">
    <citation type="submission" date="2016-01" db="EMBL/GenBank/DDBJ databases">
        <authorList>
            <person name="Oliw E.H."/>
        </authorList>
    </citation>
    <scope>NUCLEOTIDE SEQUENCE [LARGE SCALE GENOMIC DNA]</scope>
    <source>
        <strain evidence="3">LMG 27134</strain>
    </source>
</reference>
<sequence>MRPSGRTPDSANQQGGQPPGCTRSVEGAANGAKAQLAASNIGVLHRNVAWNGDGCERPGPLMKKYVMAVVASLMLVSAAAFAAVPSAGQIEQSMTQGNWSQADAQLQEVLQAHPNNAKAHYLYAQVLDREGRSSDALAQVQQARTLDPAIKFTDPARFNAMEARIRSDANRVNSSTNTSNSTSASVTRNPFNQGAVAAPERHGPSMGMWVMLAVLFAGIALVLRWGLKRARSNDDGQADADRRTQLKRATELLNDVRSLKLDVRLSTQPGHEAMLQEVEGIETQLRQMVEALSNSKNPVPPYAIEDLSNQIDSVRARSEGRPDPRATAAPASADGQSVYAQEAERFGRNPQGQPPYSPYPPQPQQQPPVIVQQGGGFGGGMGGLLTGVLLGEALSGGNRERVIEREVPVDDDELRRRRGGDNNGGGLDFGNGSNDWSDNGGGVDLGSNDSGNWDNS</sequence>
<dbReference type="Pfam" id="PF14559">
    <property type="entry name" value="TPR_19"/>
    <property type="match status" value="1"/>
</dbReference>
<proteinExistence type="predicted"/>
<protein>
    <submittedName>
        <fullName evidence="3">TPR repeat-containing protein</fullName>
    </submittedName>
</protein>
<dbReference type="Proteomes" id="UP000054683">
    <property type="component" value="Unassembled WGS sequence"/>
</dbReference>
<dbReference type="SUPFAM" id="SSF48452">
    <property type="entry name" value="TPR-like"/>
    <property type="match status" value="1"/>
</dbReference>
<evidence type="ECO:0000256" key="1">
    <source>
        <dbReference type="SAM" id="MobiDB-lite"/>
    </source>
</evidence>